<sequence length="283" mass="31921">KRFSTMVMLEFEEVTPIELPLNPEQSSNGTIFLLKAWTDSIIQVLHDGEKVVAVKSWDGEIRGSTCFGDELYFKTDTDKIYTATFHPPSDIQIDFVRDLENGEECNHNMLITRKINGKEVIYRACDDSTTGISMDITEVQLEGCSFQGIHRGKLIYTNSNTTEGPVIYSSPTIILFNCSYGNIIASDDKPLIYFCSRYEEMFVLDTTTMETLSIELPDPVDDSAPPYFSSLIGVRGGEIVVRRRTPDVAGDDRERTNAICRAKFSESLKQFEKAAMERDQQGK</sequence>
<accession>A0AAV5W654</accession>
<feature type="non-terminal residue" evidence="1">
    <location>
        <position position="1"/>
    </location>
</feature>
<evidence type="ECO:0000313" key="1">
    <source>
        <dbReference type="EMBL" id="GMT25933.1"/>
    </source>
</evidence>
<name>A0AAV5W654_9BILA</name>
<keyword evidence="2" id="KW-1185">Reference proteome</keyword>
<dbReference type="EMBL" id="BTSY01000004">
    <property type="protein sequence ID" value="GMT25933.1"/>
    <property type="molecule type" value="Genomic_DNA"/>
</dbReference>
<organism evidence="1 2">
    <name type="scientific">Pristionchus fissidentatus</name>
    <dbReference type="NCBI Taxonomy" id="1538716"/>
    <lineage>
        <taxon>Eukaryota</taxon>
        <taxon>Metazoa</taxon>
        <taxon>Ecdysozoa</taxon>
        <taxon>Nematoda</taxon>
        <taxon>Chromadorea</taxon>
        <taxon>Rhabditida</taxon>
        <taxon>Rhabditina</taxon>
        <taxon>Diplogasteromorpha</taxon>
        <taxon>Diplogasteroidea</taxon>
        <taxon>Neodiplogasteridae</taxon>
        <taxon>Pristionchus</taxon>
    </lineage>
</organism>
<evidence type="ECO:0000313" key="2">
    <source>
        <dbReference type="Proteomes" id="UP001432322"/>
    </source>
</evidence>
<dbReference type="AlphaFoldDB" id="A0AAV5W654"/>
<proteinExistence type="predicted"/>
<protein>
    <submittedName>
        <fullName evidence="1">Uncharacterized protein</fullName>
    </submittedName>
</protein>
<dbReference type="Proteomes" id="UP001432322">
    <property type="component" value="Unassembled WGS sequence"/>
</dbReference>
<comment type="caution">
    <text evidence="1">The sequence shown here is derived from an EMBL/GenBank/DDBJ whole genome shotgun (WGS) entry which is preliminary data.</text>
</comment>
<reference evidence="1" key="1">
    <citation type="submission" date="2023-10" db="EMBL/GenBank/DDBJ databases">
        <title>Genome assembly of Pristionchus species.</title>
        <authorList>
            <person name="Yoshida K."/>
            <person name="Sommer R.J."/>
        </authorList>
    </citation>
    <scope>NUCLEOTIDE SEQUENCE</scope>
    <source>
        <strain evidence="1">RS5133</strain>
    </source>
</reference>
<gene>
    <name evidence="1" type="ORF">PFISCL1PPCAC_17230</name>
</gene>